<protein>
    <submittedName>
        <fullName evidence="2">Uncharacterized protein</fullName>
    </submittedName>
</protein>
<reference evidence="2 3" key="1">
    <citation type="submission" date="2019-05" db="EMBL/GenBank/DDBJ databases">
        <title>Another draft genome of Portunus trituberculatus and its Hox gene families provides insights of decapod evolution.</title>
        <authorList>
            <person name="Jeong J.-H."/>
            <person name="Song I."/>
            <person name="Kim S."/>
            <person name="Choi T."/>
            <person name="Kim D."/>
            <person name="Ryu S."/>
            <person name="Kim W."/>
        </authorList>
    </citation>
    <scope>NUCLEOTIDE SEQUENCE [LARGE SCALE GENOMIC DNA]</scope>
    <source>
        <tissue evidence="2">Muscle</tissue>
    </source>
</reference>
<evidence type="ECO:0000313" key="3">
    <source>
        <dbReference type="Proteomes" id="UP000324222"/>
    </source>
</evidence>
<comment type="caution">
    <text evidence="2">The sequence shown here is derived from an EMBL/GenBank/DDBJ whole genome shotgun (WGS) entry which is preliminary data.</text>
</comment>
<feature type="compositionally biased region" description="Polar residues" evidence="1">
    <location>
        <begin position="36"/>
        <end position="46"/>
    </location>
</feature>
<proteinExistence type="predicted"/>
<evidence type="ECO:0000313" key="2">
    <source>
        <dbReference type="EMBL" id="MPD00952.1"/>
    </source>
</evidence>
<accession>A0A5B7JSM3</accession>
<feature type="region of interest" description="Disordered" evidence="1">
    <location>
        <begin position="36"/>
        <end position="64"/>
    </location>
</feature>
<dbReference type="EMBL" id="VSRR010125081">
    <property type="protein sequence ID" value="MPD00952.1"/>
    <property type="molecule type" value="Genomic_DNA"/>
</dbReference>
<keyword evidence="3" id="KW-1185">Reference proteome</keyword>
<evidence type="ECO:0000256" key="1">
    <source>
        <dbReference type="SAM" id="MobiDB-lite"/>
    </source>
</evidence>
<dbReference type="AlphaFoldDB" id="A0A5B7JSM3"/>
<organism evidence="2 3">
    <name type="scientific">Portunus trituberculatus</name>
    <name type="common">Swimming crab</name>
    <name type="synonym">Neptunus trituberculatus</name>
    <dbReference type="NCBI Taxonomy" id="210409"/>
    <lineage>
        <taxon>Eukaryota</taxon>
        <taxon>Metazoa</taxon>
        <taxon>Ecdysozoa</taxon>
        <taxon>Arthropoda</taxon>
        <taxon>Crustacea</taxon>
        <taxon>Multicrustacea</taxon>
        <taxon>Malacostraca</taxon>
        <taxon>Eumalacostraca</taxon>
        <taxon>Eucarida</taxon>
        <taxon>Decapoda</taxon>
        <taxon>Pleocyemata</taxon>
        <taxon>Brachyura</taxon>
        <taxon>Eubrachyura</taxon>
        <taxon>Portunoidea</taxon>
        <taxon>Portunidae</taxon>
        <taxon>Portuninae</taxon>
        <taxon>Portunus</taxon>
    </lineage>
</organism>
<feature type="compositionally biased region" description="Low complexity" evidence="1">
    <location>
        <begin position="47"/>
        <end position="64"/>
    </location>
</feature>
<dbReference type="Proteomes" id="UP000324222">
    <property type="component" value="Unassembled WGS sequence"/>
</dbReference>
<sequence>MSGRNVSLHFPRTSRVWQRVKFIHLFRLLCILKSCGSSQHSPSQDGHTSTHWHTSSYSTMQYNS</sequence>
<gene>
    <name evidence="2" type="ORF">E2C01_096458</name>
</gene>
<name>A0A5B7JSM3_PORTR</name>